<reference evidence="1 2" key="1">
    <citation type="submission" date="2016-04" db="EMBL/GenBank/DDBJ databases">
        <title>Complete Genome Sequence of Halotalea alkalilenta IHB B 13600.</title>
        <authorList>
            <person name="Swarnkar M.K."/>
            <person name="Sharma A."/>
            <person name="Kaushal K."/>
            <person name="Soni R."/>
            <person name="Rana S."/>
            <person name="Singh A.K."/>
            <person name="Gulati A."/>
        </authorList>
    </citation>
    <scope>NUCLEOTIDE SEQUENCE [LARGE SCALE GENOMIC DNA]</scope>
    <source>
        <strain evidence="1 2">IHB B 13600</strain>
    </source>
</reference>
<proteinExistence type="predicted"/>
<evidence type="ECO:0000313" key="1">
    <source>
        <dbReference type="EMBL" id="ANF57104.1"/>
    </source>
</evidence>
<evidence type="ECO:0008006" key="3">
    <source>
        <dbReference type="Google" id="ProtNLM"/>
    </source>
</evidence>
<gene>
    <name evidence="1" type="ORF">A5892_06185</name>
</gene>
<dbReference type="Proteomes" id="UP000077875">
    <property type="component" value="Chromosome"/>
</dbReference>
<dbReference type="STRING" id="376489.A5892_06185"/>
<dbReference type="KEGG" id="haa:A5892_06185"/>
<keyword evidence="2" id="KW-1185">Reference proteome</keyword>
<organism evidence="1 2">
    <name type="scientific">Halotalea alkalilenta</name>
    <dbReference type="NCBI Taxonomy" id="376489"/>
    <lineage>
        <taxon>Bacteria</taxon>
        <taxon>Pseudomonadati</taxon>
        <taxon>Pseudomonadota</taxon>
        <taxon>Gammaproteobacteria</taxon>
        <taxon>Oceanospirillales</taxon>
        <taxon>Halomonadaceae</taxon>
        <taxon>Halotalea</taxon>
    </lineage>
</organism>
<dbReference type="SUPFAM" id="SSF53254">
    <property type="entry name" value="Phosphoglycerate mutase-like"/>
    <property type="match status" value="1"/>
</dbReference>
<dbReference type="RefSeq" id="WP_082890296.1">
    <property type="nucleotide sequence ID" value="NZ_CP015243.1"/>
</dbReference>
<dbReference type="InterPro" id="IPR029033">
    <property type="entry name" value="His_PPase_superfam"/>
</dbReference>
<evidence type="ECO:0000313" key="2">
    <source>
        <dbReference type="Proteomes" id="UP000077875"/>
    </source>
</evidence>
<protein>
    <recommendedName>
        <fullName evidence="3">Phosphoglycerate mutase</fullName>
    </recommendedName>
</protein>
<dbReference type="AlphaFoldDB" id="A0A172YD12"/>
<dbReference type="Pfam" id="PF00300">
    <property type="entry name" value="His_Phos_1"/>
    <property type="match status" value="1"/>
</dbReference>
<name>A0A172YD12_9GAMM</name>
<dbReference type="EMBL" id="CP015243">
    <property type="protein sequence ID" value="ANF57104.1"/>
    <property type="molecule type" value="Genomic_DNA"/>
</dbReference>
<dbReference type="Gene3D" id="3.40.50.1240">
    <property type="entry name" value="Phosphoglycerate mutase-like"/>
    <property type="match status" value="1"/>
</dbReference>
<dbReference type="InterPro" id="IPR013078">
    <property type="entry name" value="His_Pase_superF_clade-1"/>
</dbReference>
<sequence>MNSPLHNIDSELDAVLDSLPPQADSHSQRGPRRIVLMRHGEPEARFDQRIPAAELRQWVARYHRAGLKSHSHCSDAQAVADDCVAVVCSDLPRAMESVQRLKRCDALVLSDPALREIEFPHGPGRWPTPALPPAAWLALFRVLWLFGYRGNAESLGEARRRARHGANTLAQLSERHDSVLFVGHAMFNVLVARSLLKQGWRGPRRPGSRHWRYAIYER</sequence>
<accession>A0A172YD12</accession>